<evidence type="ECO:0000259" key="3">
    <source>
        <dbReference type="PROSITE" id="PS50835"/>
    </source>
</evidence>
<name>A0A2V3ZRG1_9BACT</name>
<feature type="domain" description="Ig-like" evidence="3">
    <location>
        <begin position="169"/>
        <end position="256"/>
    </location>
</feature>
<dbReference type="InterPro" id="IPR013783">
    <property type="entry name" value="Ig-like_fold"/>
</dbReference>
<dbReference type="SMART" id="SM00409">
    <property type="entry name" value="IG"/>
    <property type="match status" value="7"/>
</dbReference>
<dbReference type="Proteomes" id="UP000248079">
    <property type="component" value="Unassembled WGS sequence"/>
</dbReference>
<evidence type="ECO:0000313" key="4">
    <source>
        <dbReference type="EMBL" id="PXX94888.1"/>
    </source>
</evidence>
<organism evidence="4 5">
    <name type="scientific">Marinifilum breve</name>
    <dbReference type="NCBI Taxonomy" id="2184082"/>
    <lineage>
        <taxon>Bacteria</taxon>
        <taxon>Pseudomonadati</taxon>
        <taxon>Bacteroidota</taxon>
        <taxon>Bacteroidia</taxon>
        <taxon>Marinilabiliales</taxon>
        <taxon>Marinifilaceae</taxon>
    </lineage>
</organism>
<evidence type="ECO:0000256" key="1">
    <source>
        <dbReference type="ARBA" id="ARBA00022729"/>
    </source>
</evidence>
<dbReference type="AlphaFoldDB" id="A0A2V3ZRG1"/>
<feature type="domain" description="Ig-like" evidence="3">
    <location>
        <begin position="692"/>
        <end position="781"/>
    </location>
</feature>
<dbReference type="InterPro" id="IPR036179">
    <property type="entry name" value="Ig-like_dom_sf"/>
</dbReference>
<protein>
    <recommendedName>
        <fullName evidence="3">Ig-like domain-containing protein</fullName>
    </recommendedName>
</protein>
<dbReference type="InterPro" id="IPR003599">
    <property type="entry name" value="Ig_sub"/>
</dbReference>
<reference evidence="4 5" key="1">
    <citation type="submission" date="2018-05" db="EMBL/GenBank/DDBJ databases">
        <title>Marinifilum breve JC075T sp. nov., a marine bacterium isolated from Yongle Blue Hole in the South China Sea.</title>
        <authorList>
            <person name="Fu T."/>
        </authorList>
    </citation>
    <scope>NUCLEOTIDE SEQUENCE [LARGE SCALE GENOMIC DNA]</scope>
    <source>
        <strain evidence="4 5">JC075</strain>
    </source>
</reference>
<dbReference type="PANTHER" id="PTHR45080:SF8">
    <property type="entry name" value="IG-LIKE DOMAIN-CONTAINING PROTEIN"/>
    <property type="match status" value="1"/>
</dbReference>
<dbReference type="InterPro" id="IPR007110">
    <property type="entry name" value="Ig-like_dom"/>
</dbReference>
<dbReference type="GO" id="GO:0005886">
    <property type="term" value="C:plasma membrane"/>
    <property type="evidence" value="ECO:0007669"/>
    <property type="project" value="TreeGrafter"/>
</dbReference>
<proteinExistence type="predicted"/>
<comment type="caution">
    <text evidence="4">The sequence shown here is derived from an EMBL/GenBank/DDBJ whole genome shotgun (WGS) entry which is preliminary data.</text>
</comment>
<dbReference type="PROSITE" id="PS50835">
    <property type="entry name" value="IG_LIKE"/>
    <property type="match status" value="4"/>
</dbReference>
<keyword evidence="1" id="KW-0732">Signal</keyword>
<gene>
    <name evidence="4" type="ORF">DF185_22850</name>
</gene>
<dbReference type="Gene3D" id="2.60.40.10">
    <property type="entry name" value="Immunoglobulins"/>
    <property type="match status" value="6"/>
</dbReference>
<dbReference type="SUPFAM" id="SSF48726">
    <property type="entry name" value="Immunoglobulin"/>
    <property type="match status" value="4"/>
</dbReference>
<dbReference type="InterPro" id="IPR050958">
    <property type="entry name" value="Cell_Adh-Cytoskel_Orgn"/>
</dbReference>
<keyword evidence="5" id="KW-1185">Reference proteome</keyword>
<keyword evidence="2" id="KW-1015">Disulfide bond</keyword>
<feature type="domain" description="Ig-like" evidence="3">
    <location>
        <begin position="1051"/>
        <end position="1133"/>
    </location>
</feature>
<evidence type="ECO:0000313" key="5">
    <source>
        <dbReference type="Proteomes" id="UP000248079"/>
    </source>
</evidence>
<accession>A0A2V3ZRG1</accession>
<dbReference type="PANTHER" id="PTHR45080">
    <property type="entry name" value="CONTACTIN 5"/>
    <property type="match status" value="1"/>
</dbReference>
<dbReference type="EMBL" id="QFLI01000025">
    <property type="protein sequence ID" value="PXX94888.1"/>
    <property type="molecule type" value="Genomic_DNA"/>
</dbReference>
<feature type="domain" description="Ig-like" evidence="3">
    <location>
        <begin position="963"/>
        <end position="1043"/>
    </location>
</feature>
<dbReference type="GO" id="GO:0007156">
    <property type="term" value="P:homophilic cell adhesion via plasma membrane adhesion molecules"/>
    <property type="evidence" value="ECO:0007669"/>
    <property type="project" value="TreeGrafter"/>
</dbReference>
<evidence type="ECO:0000256" key="2">
    <source>
        <dbReference type="ARBA" id="ARBA00023157"/>
    </source>
</evidence>
<feature type="non-terminal residue" evidence="4">
    <location>
        <position position="1256"/>
    </location>
</feature>
<dbReference type="RefSeq" id="WP_165836111.1">
    <property type="nucleotide sequence ID" value="NZ_QFLI01000025.1"/>
</dbReference>
<feature type="non-terminal residue" evidence="4">
    <location>
        <position position="1"/>
    </location>
</feature>
<sequence length="1256" mass="135365">VTITDPLDDANPCEGNGNHTFSVSLSQPESFYNFSWQKDGVDIDGDAAQKIIAPIELTDAGQYKVVVSNRCDSKESVANLTIVPKMLVNGITASAVGPFCSPTNVTVTFDDNGAVAEYKAKKPDGSEIVITNPYTFEVNTTTQGTWEFIAVPNCVGDNFTHKFTWNLIPDFGAVSMNDVATCIGKDVDFVVDVKDVSSLSELTYKWKDDTNITIVGENSNFLSLTDVQDSDLGTYTCVVTDQCGNSKTATANLRIEKVTTSTTGTSIEKCVGDTDFRIDIAYTGTPRFEWRFKDPLGAVISNADFYEIPSVATSDAGVYYCKVILGCGDEVNIERELIVHEHVSIISPADETIHICQGEQPILDVEVNGDSDIYTVSWTDNSDNPLVGFGDVNQVQLSKHDIPGTYTYKAKVTSLGNCDNLSKSYIVEVHEKPKLAAIDPIHECEGDILLTANVVGTDYVGVEWWNSDESSKLGTGVNYTILGATHPASEGVLVAKVTSEYCGDIKANALVNIHEPISHKPITNLTTTPCEGTPLKLVVEGIGDGVQYSWHKNLVSNPQLETSSILDLGNADAVSHNGKYICVLTSSNGCLGKMVEFTVKVLQNATVITPPNDVSLCEGITPATFTLNATGEGDLLYAWYNKNDIKVSEKTNDPNFSVVDPLANNRQVYYCVVTPNKCASVTSKKVGLHVKKKVLIKSEPVDVKIAENGNATFVVEAEGEPVITYQWQISTDGGTNWSDMVGETNKSLVLNSVLLASNGNKYRCIVTNDCDSQITREALLTVDANAKITVQPVDLNVCLSGGKAEFKIDASGAGLSYEWQYRENNTESFANASAVGTLKDGDKTLEIDPVTLAMRDWEFKCIVSGTGSPDESNVVKINVFEPITYDDINDETLCNGSGGMFSVENVGGSKPYSYTWKRETVTIASGSQLNLDATSATDATYYIEVSNGVCPEVVKEFSISHHPDLVVDAWSNTDETCATGSAAEVLGVTVNNSAGDLKYTWTKDSDSKVLSNTNSYTLPGISTAETGTYKVKVKDRCTSAIVSGFINVYIPISKVNAWPANLPPLCLGTELVLDVKVNGDHPIYTWTVPNGARIPGNGSSIKFDNLSMADQGTYICEVTDKCGTSLTYTTELKIIDAPSIDSPGIENLIAVCEGDPLVLGTISVTGSYDDIKWTLNDGSTNTVAGVQLNLGDATTAMEGNYKVEVSNKCGSDISVGTQVVNPKPTLDPIANQTVCENEDVVFRAKATGRDLNYEWK</sequence>